<accession>Q1V1V0</accession>
<organism evidence="5 6">
    <name type="scientific">Pelagibacter ubique (strain HTCC1002)</name>
    <dbReference type="NCBI Taxonomy" id="314261"/>
    <lineage>
        <taxon>Bacteria</taxon>
        <taxon>Pseudomonadati</taxon>
        <taxon>Pseudomonadota</taxon>
        <taxon>Alphaproteobacteria</taxon>
        <taxon>Candidatus Pelagibacterales</taxon>
        <taxon>Candidatus Pelagibacteraceae</taxon>
        <taxon>Candidatus Pelagibacter</taxon>
    </lineage>
</organism>
<dbReference type="GO" id="GO:0033785">
    <property type="term" value="F:heptose 7-phosphate kinase activity"/>
    <property type="evidence" value="ECO:0007669"/>
    <property type="project" value="TreeGrafter"/>
</dbReference>
<dbReference type="GeneID" id="66295044"/>
<dbReference type="RefSeq" id="WP_006997365.1">
    <property type="nucleotide sequence ID" value="NZ_CH724130.1"/>
</dbReference>
<dbReference type="SUPFAM" id="SSF53613">
    <property type="entry name" value="Ribokinase-like"/>
    <property type="match status" value="1"/>
</dbReference>
<feature type="domain" description="Cytidyltransferase-like" evidence="4">
    <location>
        <begin position="25"/>
        <end position="152"/>
    </location>
</feature>
<keyword evidence="5" id="KW-0548">Nucleotidyltransferase</keyword>
<dbReference type="Gene3D" id="3.40.50.620">
    <property type="entry name" value="HUPs"/>
    <property type="match status" value="1"/>
</dbReference>
<dbReference type="GO" id="GO:0005829">
    <property type="term" value="C:cytosol"/>
    <property type="evidence" value="ECO:0007669"/>
    <property type="project" value="TreeGrafter"/>
</dbReference>
<dbReference type="GO" id="GO:0033786">
    <property type="term" value="F:heptose-1-phosphate adenylyltransferase activity"/>
    <property type="evidence" value="ECO:0007669"/>
    <property type="project" value="TreeGrafter"/>
</dbReference>
<dbReference type="HOGENOM" id="CLU_534032_0_0_5"/>
<dbReference type="CDD" id="cd02172">
    <property type="entry name" value="RfaE_N"/>
    <property type="match status" value="1"/>
</dbReference>
<keyword evidence="5" id="KW-0808">Transferase</keyword>
<proteinExistence type="predicted"/>
<evidence type="ECO:0000259" key="3">
    <source>
        <dbReference type="Pfam" id="PF00294"/>
    </source>
</evidence>
<reference evidence="5 6" key="1">
    <citation type="submission" date="2006-04" db="EMBL/GenBank/DDBJ databases">
        <authorList>
            <person name="Giovannoni S.J."/>
            <person name="Cho J.-C."/>
            <person name="Ferriera S."/>
            <person name="Johnson J."/>
            <person name="Kravitz S."/>
            <person name="Halpern A."/>
            <person name="Remington K."/>
            <person name="Beeson K."/>
            <person name="Tran B."/>
            <person name="Rogers Y.-H."/>
            <person name="Friedman R."/>
            <person name="Venter J.C."/>
        </authorList>
    </citation>
    <scope>NUCLEOTIDE SEQUENCE [LARGE SCALE GENOMIC DNA]</scope>
    <source>
        <strain evidence="5 6">HTCC1002</strain>
    </source>
</reference>
<evidence type="ECO:0000313" key="6">
    <source>
        <dbReference type="Proteomes" id="UP000005306"/>
    </source>
</evidence>
<evidence type="ECO:0000256" key="2">
    <source>
        <dbReference type="ARBA" id="ARBA00023277"/>
    </source>
</evidence>
<name>Q1V1V0_PELU1</name>
<dbReference type="InterPro" id="IPR029056">
    <property type="entry name" value="Ribokinase-like"/>
</dbReference>
<dbReference type="SUPFAM" id="SSF52374">
    <property type="entry name" value="Nucleotidylyl transferase"/>
    <property type="match status" value="1"/>
</dbReference>
<keyword evidence="2" id="KW-0119">Carbohydrate metabolism</keyword>
<dbReference type="AlphaFoldDB" id="Q1V1V0"/>
<sequence>MSKIIKFDELNELKKKTKNKKIVLAHGTFDFFHHGHLQHLKKSKSIADILIVSITSDRYIKKGPNRPLYNQKKRAILLSHLDFVDYVVVVDNPTAIEIINELKPNFYSKGIEYKNHDNDYTNAISLEFKALKKNKGKIVYTNEKVMSSSNIINSIFDEENNELKKFKENFRFKNKFKEYFEIFEKFKNKKILVIGDVILDEYIKTIALAKSPKEELISVKEEKKTIYYGGILATAKHLSSFSNNVKIISVLGKKSNKNKMIINHIRKYCKFKYFTSKDRDNNIKTRYLDTSNKKLFQSNIVNFNYIDKSLEKKILDFLTKNIKSYDVVLINDFGHGLMTQNIRNFLEKNSKKLCLNVQTNSSNFGFNYFNKYNKCDYLTLDEPEARLGTFERFGDTNKIAKKILKEVKTNIVSITYGANGTRSFNSKRLIKYVPAFTNKAIDTLGAGDAFFAISSLFFSENKDPEKIAFVGNVAGALKVQYLAHQKHITKKSFYSFLKSILA</sequence>
<comment type="caution">
    <text evidence="5">The sequence shown here is derived from an EMBL/GenBank/DDBJ whole genome shotgun (WGS) entry which is preliminary data.</text>
</comment>
<keyword evidence="1" id="KW-0511">Multifunctional enzyme</keyword>
<dbReference type="Pfam" id="PF01467">
    <property type="entry name" value="CTP_transf_like"/>
    <property type="match status" value="1"/>
</dbReference>
<evidence type="ECO:0000259" key="4">
    <source>
        <dbReference type="Pfam" id="PF01467"/>
    </source>
</evidence>
<dbReference type="Pfam" id="PF00294">
    <property type="entry name" value="PfkB"/>
    <property type="match status" value="1"/>
</dbReference>
<dbReference type="InterPro" id="IPR011611">
    <property type="entry name" value="PfkB_dom"/>
</dbReference>
<dbReference type="Proteomes" id="UP000005306">
    <property type="component" value="Unassembled WGS sequence"/>
</dbReference>
<evidence type="ECO:0000313" key="5">
    <source>
        <dbReference type="EMBL" id="EAS84778.1"/>
    </source>
</evidence>
<dbReference type="Gene3D" id="3.40.1190.20">
    <property type="match status" value="1"/>
</dbReference>
<dbReference type="InterPro" id="IPR014729">
    <property type="entry name" value="Rossmann-like_a/b/a_fold"/>
</dbReference>
<dbReference type="PANTHER" id="PTHR46969">
    <property type="entry name" value="BIFUNCTIONAL PROTEIN HLDE"/>
    <property type="match status" value="1"/>
</dbReference>
<dbReference type="NCBIfam" id="TIGR00125">
    <property type="entry name" value="cyt_tran_rel"/>
    <property type="match status" value="1"/>
</dbReference>
<dbReference type="PANTHER" id="PTHR46969:SF1">
    <property type="entry name" value="BIFUNCTIONAL PROTEIN HLDE"/>
    <property type="match status" value="1"/>
</dbReference>
<dbReference type="InterPro" id="IPR004821">
    <property type="entry name" value="Cyt_trans-like"/>
</dbReference>
<evidence type="ECO:0000256" key="1">
    <source>
        <dbReference type="ARBA" id="ARBA00023268"/>
    </source>
</evidence>
<gene>
    <name evidence="5" type="ORF">PU1002_03636</name>
</gene>
<keyword evidence="5" id="KW-0418">Kinase</keyword>
<protein>
    <submittedName>
        <fullName evidence="5">Cytidylyltransferase/carbohydrate (Or pyrimidine) kinase</fullName>
    </submittedName>
</protein>
<dbReference type="EMBL" id="AAPV01000001">
    <property type="protein sequence ID" value="EAS84778.1"/>
    <property type="molecule type" value="Genomic_DNA"/>
</dbReference>
<feature type="domain" description="Carbohydrate kinase PfkB" evidence="3">
    <location>
        <begin position="189"/>
        <end position="483"/>
    </location>
</feature>